<proteinExistence type="predicted"/>
<reference evidence="2 3" key="1">
    <citation type="submission" date="2021-12" db="EMBL/GenBank/DDBJ databases">
        <title>Discovery of the Pendulisporaceae a myxobacterial family with distinct sporulation behavior and unique specialized metabolism.</title>
        <authorList>
            <person name="Garcia R."/>
            <person name="Popoff A."/>
            <person name="Bader C.D."/>
            <person name="Loehr J."/>
            <person name="Walesch S."/>
            <person name="Walt C."/>
            <person name="Boldt J."/>
            <person name="Bunk B."/>
            <person name="Haeckl F.J.F.P.J."/>
            <person name="Gunesch A.P."/>
            <person name="Birkelbach J."/>
            <person name="Nuebel U."/>
            <person name="Pietschmann T."/>
            <person name="Bach T."/>
            <person name="Mueller R."/>
        </authorList>
    </citation>
    <scope>NUCLEOTIDE SEQUENCE [LARGE SCALE GENOMIC DNA]</scope>
    <source>
        <strain evidence="2 3">MSr11954</strain>
    </source>
</reference>
<feature type="signal peptide" evidence="1">
    <location>
        <begin position="1"/>
        <end position="23"/>
    </location>
</feature>
<evidence type="ECO:0000313" key="3">
    <source>
        <dbReference type="Proteomes" id="UP001370348"/>
    </source>
</evidence>
<accession>A0ABZ2M082</accession>
<gene>
    <name evidence="2" type="ORF">LZC94_43945</name>
</gene>
<dbReference type="EMBL" id="CP089984">
    <property type="protein sequence ID" value="WXB14760.1"/>
    <property type="molecule type" value="Genomic_DNA"/>
</dbReference>
<organism evidence="2 3">
    <name type="scientific">Pendulispora albinea</name>
    <dbReference type="NCBI Taxonomy" id="2741071"/>
    <lineage>
        <taxon>Bacteria</taxon>
        <taxon>Pseudomonadati</taxon>
        <taxon>Myxococcota</taxon>
        <taxon>Myxococcia</taxon>
        <taxon>Myxococcales</taxon>
        <taxon>Sorangiineae</taxon>
        <taxon>Pendulisporaceae</taxon>
        <taxon>Pendulispora</taxon>
    </lineage>
</organism>
<evidence type="ECO:0000256" key="1">
    <source>
        <dbReference type="SAM" id="SignalP"/>
    </source>
</evidence>
<dbReference type="Proteomes" id="UP001370348">
    <property type="component" value="Chromosome"/>
</dbReference>
<evidence type="ECO:0000313" key="2">
    <source>
        <dbReference type="EMBL" id="WXB14760.1"/>
    </source>
</evidence>
<feature type="chain" id="PRO_5045820821" evidence="1">
    <location>
        <begin position="24"/>
        <end position="312"/>
    </location>
</feature>
<dbReference type="SUPFAM" id="SSF54001">
    <property type="entry name" value="Cysteine proteinases"/>
    <property type="match status" value="1"/>
</dbReference>
<sequence>MKKLHAFIAAALCVAVPMVGCSASEGAAVDEEADPIASSPGDVGEIESGLLVGADERAEDVEAPDTSAYVAGVKLRTMADLNLRAEGSPEGAIQRVMMVGSEVTLVDPKVENGFVRVEHDGVQGFGSVKYLEVVEALPDDGEDGLSTAAVAAAAGPSPADTIARAKASVGFSYWWGHGAWRSAGPTSSTKGSCRGSCPNCSHSGSYGADCSGMVAKAWRFGAAKLETNSHPYSTADFIRSRAGKWKIINRSSIKKGDALVHHSGGAGHIVIYEKGDAWKTPTVYECKGCAAGCVHDTRSFGSAYKAIRRNGF</sequence>
<dbReference type="InterPro" id="IPR038765">
    <property type="entry name" value="Papain-like_cys_pep_sf"/>
</dbReference>
<name>A0ABZ2M082_9BACT</name>
<protein>
    <submittedName>
        <fullName evidence="2">SH3 domain-containing protein</fullName>
    </submittedName>
</protein>
<keyword evidence="3" id="KW-1185">Reference proteome</keyword>
<dbReference type="RefSeq" id="WP_394824385.1">
    <property type="nucleotide sequence ID" value="NZ_CP089984.1"/>
</dbReference>
<dbReference type="Gene3D" id="3.90.1720.10">
    <property type="entry name" value="endopeptidase domain like (from Nostoc punctiforme)"/>
    <property type="match status" value="1"/>
</dbReference>
<keyword evidence="1" id="KW-0732">Signal</keyword>